<dbReference type="InterPro" id="IPR019786">
    <property type="entry name" value="Zinc_finger_PHD-type_CS"/>
</dbReference>
<keyword evidence="3 5" id="KW-0863">Zinc-finger</keyword>
<keyword evidence="4" id="KW-0862">Zinc</keyword>
<gene>
    <name evidence="8" type="ORF">WN944_000051</name>
</gene>
<evidence type="ECO:0000256" key="5">
    <source>
        <dbReference type="PROSITE-ProRule" id="PRU00146"/>
    </source>
</evidence>
<dbReference type="GO" id="GO:0005634">
    <property type="term" value="C:nucleus"/>
    <property type="evidence" value="ECO:0007669"/>
    <property type="project" value="UniProtKB-SubCell"/>
</dbReference>
<proteinExistence type="predicted"/>
<dbReference type="PANTHER" id="PTHR45915:SF2">
    <property type="entry name" value="TOUTATIS, ISOFORM E"/>
    <property type="match status" value="1"/>
</dbReference>
<dbReference type="InterPro" id="IPR011124">
    <property type="entry name" value="Znf_CW"/>
</dbReference>
<dbReference type="Proteomes" id="UP001428341">
    <property type="component" value="Unassembled WGS sequence"/>
</dbReference>
<feature type="domain" description="CW-type" evidence="7">
    <location>
        <begin position="386"/>
        <end position="452"/>
    </location>
</feature>
<organism evidence="8 9">
    <name type="scientific">Citrus x changshan-huyou</name>
    <dbReference type="NCBI Taxonomy" id="2935761"/>
    <lineage>
        <taxon>Eukaryota</taxon>
        <taxon>Viridiplantae</taxon>
        <taxon>Streptophyta</taxon>
        <taxon>Embryophyta</taxon>
        <taxon>Tracheophyta</taxon>
        <taxon>Spermatophyta</taxon>
        <taxon>Magnoliopsida</taxon>
        <taxon>eudicotyledons</taxon>
        <taxon>Gunneridae</taxon>
        <taxon>Pentapetalae</taxon>
        <taxon>rosids</taxon>
        <taxon>malvids</taxon>
        <taxon>Sapindales</taxon>
        <taxon>Rutaceae</taxon>
        <taxon>Aurantioideae</taxon>
        <taxon>Citrus</taxon>
    </lineage>
</organism>
<keyword evidence="9" id="KW-1185">Reference proteome</keyword>
<dbReference type="PANTHER" id="PTHR45915">
    <property type="entry name" value="TRANSCRIPTION INTERMEDIARY FACTOR"/>
    <property type="match status" value="1"/>
</dbReference>
<dbReference type="SUPFAM" id="SSF57903">
    <property type="entry name" value="FYVE/PHD zinc finger"/>
    <property type="match status" value="1"/>
</dbReference>
<dbReference type="EMBL" id="JBCGBO010000004">
    <property type="protein sequence ID" value="KAK9207705.1"/>
    <property type="molecule type" value="Genomic_DNA"/>
</dbReference>
<protein>
    <submittedName>
        <fullName evidence="8">Uncharacterized protein</fullName>
    </submittedName>
</protein>
<dbReference type="PROSITE" id="PS01359">
    <property type="entry name" value="ZF_PHD_1"/>
    <property type="match status" value="1"/>
</dbReference>
<dbReference type="AlphaFoldDB" id="A0AAP0MC44"/>
<evidence type="ECO:0000313" key="8">
    <source>
        <dbReference type="EMBL" id="KAK9207705.1"/>
    </source>
</evidence>
<feature type="domain" description="PHD-type" evidence="6">
    <location>
        <begin position="243"/>
        <end position="293"/>
    </location>
</feature>
<comment type="caution">
    <text evidence="8">The sequence shown here is derived from an EMBL/GenBank/DDBJ whole genome shotgun (WGS) entry which is preliminary data.</text>
</comment>
<name>A0AAP0MC44_9ROSI</name>
<dbReference type="InterPro" id="IPR001965">
    <property type="entry name" value="Znf_PHD"/>
</dbReference>
<accession>A0AAP0MC44</accession>
<evidence type="ECO:0000259" key="6">
    <source>
        <dbReference type="PROSITE" id="PS50016"/>
    </source>
</evidence>
<dbReference type="InterPro" id="IPR011011">
    <property type="entry name" value="Znf_FYVE_PHD"/>
</dbReference>
<dbReference type="GO" id="GO:0000785">
    <property type="term" value="C:chromatin"/>
    <property type="evidence" value="ECO:0007669"/>
    <property type="project" value="TreeGrafter"/>
</dbReference>
<comment type="subcellular location">
    <subcellularLocation>
        <location evidence="1">Nucleus</location>
    </subcellularLocation>
</comment>
<dbReference type="SMART" id="SM00249">
    <property type="entry name" value="PHD"/>
    <property type="match status" value="1"/>
</dbReference>
<dbReference type="Gene3D" id="3.30.40.100">
    <property type="match status" value="1"/>
</dbReference>
<evidence type="ECO:0000313" key="9">
    <source>
        <dbReference type="Proteomes" id="UP001428341"/>
    </source>
</evidence>
<dbReference type="InterPro" id="IPR019787">
    <property type="entry name" value="Znf_PHD-finger"/>
</dbReference>
<dbReference type="FunFam" id="3.30.40.100:FF:000005">
    <property type="entry name" value="uncharacterized protein LOC106759733 isoform X4"/>
    <property type="match status" value="1"/>
</dbReference>
<evidence type="ECO:0000256" key="1">
    <source>
        <dbReference type="ARBA" id="ARBA00004123"/>
    </source>
</evidence>
<reference evidence="8 9" key="1">
    <citation type="submission" date="2024-05" db="EMBL/GenBank/DDBJ databases">
        <title>Haplotype-resolved chromosome-level genome assembly of Huyou (Citrus changshanensis).</title>
        <authorList>
            <person name="Miao C."/>
            <person name="Chen W."/>
            <person name="Wu Y."/>
            <person name="Wang L."/>
            <person name="Zhao S."/>
            <person name="Grierson D."/>
            <person name="Xu C."/>
            <person name="Chen K."/>
        </authorList>
    </citation>
    <scope>NUCLEOTIDE SEQUENCE [LARGE SCALE GENOMIC DNA]</scope>
    <source>
        <strain evidence="8">01-14</strain>
        <tissue evidence="8">Leaf</tissue>
    </source>
</reference>
<dbReference type="Pfam" id="PF00628">
    <property type="entry name" value="PHD"/>
    <property type="match status" value="1"/>
</dbReference>
<sequence length="475" mass="53073">MLIQSSAPTSVEAAMTFAPSHGEQDLLRKWRPTERWKGYAECSELPKEVSELLITSNISENSGLNLVKRRKIQKTSVIVFPVEAETDEVRVEKGSSKSLVEFDNSVVIALPAPTSVRDFGFSYLFVHSHRLYRYPYLAVACASSFNIDSKSQIVGSNKELRSKNIRSSKSKMGVGCCNRNTEGSDISNSDISRLEVLDEDPSAREFCVSVLRSNGLLGAVGECSVRSVASGEVSGTGHEISVIQSCKLCGKADNTSTMLLCDYCDEAFHPSCCNPRIKILPTDNWLCQCCSNLNSNVSQENFFLKSPNNSWMYGKPRFEMGRIALMLKYPEPYTSRVRIGESYQAEVPDWSDQISSNLDSFSEPLEMDPAKTVGLNVQFSNQFSKPDSISNWLQCQEVLTNNDTNVCVEGTKCGKWRRAPFSEVQTDSWDCSCAILWDPLHSDCAVPQELETDQVLRQLKYIEEVRSHQMAQITL</sequence>
<evidence type="ECO:0000259" key="7">
    <source>
        <dbReference type="PROSITE" id="PS51050"/>
    </source>
</evidence>
<keyword evidence="2" id="KW-0479">Metal-binding</keyword>
<dbReference type="InterPro" id="IPR013083">
    <property type="entry name" value="Znf_RING/FYVE/PHD"/>
</dbReference>
<evidence type="ECO:0000256" key="2">
    <source>
        <dbReference type="ARBA" id="ARBA00022723"/>
    </source>
</evidence>
<dbReference type="PROSITE" id="PS51050">
    <property type="entry name" value="ZF_CW"/>
    <property type="match status" value="1"/>
</dbReference>
<evidence type="ECO:0000256" key="3">
    <source>
        <dbReference type="ARBA" id="ARBA00022771"/>
    </source>
</evidence>
<dbReference type="Gene3D" id="3.30.40.10">
    <property type="entry name" value="Zinc/RING finger domain, C3HC4 (zinc finger)"/>
    <property type="match status" value="1"/>
</dbReference>
<dbReference type="GO" id="GO:0008270">
    <property type="term" value="F:zinc ion binding"/>
    <property type="evidence" value="ECO:0007669"/>
    <property type="project" value="UniProtKB-KW"/>
</dbReference>
<dbReference type="PROSITE" id="PS50016">
    <property type="entry name" value="ZF_PHD_2"/>
    <property type="match status" value="1"/>
</dbReference>
<evidence type="ECO:0000256" key="4">
    <source>
        <dbReference type="ARBA" id="ARBA00022833"/>
    </source>
</evidence>